<evidence type="ECO:0000256" key="7">
    <source>
        <dbReference type="ARBA" id="ARBA00022737"/>
    </source>
</evidence>
<dbReference type="GO" id="GO:0005509">
    <property type="term" value="F:calcium ion binding"/>
    <property type="evidence" value="ECO:0007669"/>
    <property type="project" value="InterPro"/>
</dbReference>
<dbReference type="Pfam" id="PF00008">
    <property type="entry name" value="EGF"/>
    <property type="match status" value="6"/>
</dbReference>
<organism evidence="17 18">
    <name type="scientific">Crotalus adamanteus</name>
    <name type="common">Eastern diamondback rattlesnake</name>
    <dbReference type="NCBI Taxonomy" id="8729"/>
    <lineage>
        <taxon>Eukaryota</taxon>
        <taxon>Metazoa</taxon>
        <taxon>Chordata</taxon>
        <taxon>Craniata</taxon>
        <taxon>Vertebrata</taxon>
        <taxon>Euteleostomi</taxon>
        <taxon>Lepidosauria</taxon>
        <taxon>Squamata</taxon>
        <taxon>Bifurcata</taxon>
        <taxon>Unidentata</taxon>
        <taxon>Episquamata</taxon>
        <taxon>Toxicofera</taxon>
        <taxon>Serpentes</taxon>
        <taxon>Colubroidea</taxon>
        <taxon>Viperidae</taxon>
        <taxon>Crotalinae</taxon>
        <taxon>Crotalus</taxon>
    </lineage>
</organism>
<dbReference type="Proteomes" id="UP001474421">
    <property type="component" value="Unassembled WGS sequence"/>
</dbReference>
<dbReference type="InterPro" id="IPR001881">
    <property type="entry name" value="EGF-like_Ca-bd_dom"/>
</dbReference>
<feature type="domain" description="EGF-like" evidence="16">
    <location>
        <begin position="1219"/>
        <end position="1258"/>
    </location>
</feature>
<dbReference type="InterPro" id="IPR001611">
    <property type="entry name" value="Leu-rich_rpt"/>
</dbReference>
<keyword evidence="6" id="KW-0732">Signal</keyword>
<feature type="domain" description="EGF-like" evidence="16">
    <location>
        <begin position="1298"/>
        <end position="1336"/>
    </location>
</feature>
<dbReference type="Gene3D" id="2.10.25.10">
    <property type="entry name" value="Laminin"/>
    <property type="match status" value="8"/>
</dbReference>
<dbReference type="InterPro" id="IPR003591">
    <property type="entry name" value="Leu-rich_rpt_typical-subtyp"/>
</dbReference>
<feature type="disulfide bond" evidence="12">
    <location>
        <begin position="1637"/>
        <end position="1647"/>
    </location>
</feature>
<dbReference type="PROSITE" id="PS01187">
    <property type="entry name" value="EGF_CA"/>
    <property type="match status" value="2"/>
</dbReference>
<dbReference type="SMART" id="SM00368">
    <property type="entry name" value="LRR_RI"/>
    <property type="match status" value="5"/>
</dbReference>
<dbReference type="FunFam" id="2.10.25.10:FF:000186">
    <property type="entry name" value="Slit homolog 2 (Drosophila)"/>
    <property type="match status" value="1"/>
</dbReference>
<dbReference type="GO" id="GO:0048513">
    <property type="term" value="P:animal organ development"/>
    <property type="evidence" value="ECO:0007669"/>
    <property type="project" value="UniProtKB-ARBA"/>
</dbReference>
<keyword evidence="7" id="KW-0677">Repeat</keyword>
<feature type="disulfide bond" evidence="12">
    <location>
        <begin position="1207"/>
        <end position="1216"/>
    </location>
</feature>
<feature type="region of interest" description="Disordered" evidence="13">
    <location>
        <begin position="1807"/>
        <end position="1861"/>
    </location>
</feature>
<comment type="function">
    <text evidence="10">Thought to act as molecular guidance cue in cellular migration, and function appears to be mediated by interaction with roundabout homolog receptors. During neural development involved in axonal navigation at the ventral midline of the neural tube and projection of axons to different regions. SLIT1 and SLIT2 together seem to be essential for midline guidance in the forebrain by acting as repulsive signal preventing inappropriate midline crossing by axons projecting from the olfactory bulb.</text>
</comment>
<dbReference type="SMART" id="SM00179">
    <property type="entry name" value="EGF_CA"/>
    <property type="match status" value="7"/>
</dbReference>
<comment type="caution">
    <text evidence="17">The sequence shown here is derived from an EMBL/GenBank/DDBJ whole genome shotgun (WGS) entry which is preliminary data.</text>
</comment>
<dbReference type="CDD" id="cd00110">
    <property type="entry name" value="LamG"/>
    <property type="match status" value="1"/>
</dbReference>
<dbReference type="SMART" id="SM00013">
    <property type="entry name" value="LRRNT"/>
    <property type="match status" value="3"/>
</dbReference>
<feature type="disulfide bond" evidence="12">
    <location>
        <begin position="1409"/>
        <end position="1418"/>
    </location>
</feature>
<dbReference type="InterPro" id="IPR013320">
    <property type="entry name" value="ConA-like_dom_sf"/>
</dbReference>
<dbReference type="InterPro" id="IPR018097">
    <property type="entry name" value="EGF_Ca-bd_CS"/>
</dbReference>
<feature type="compositionally biased region" description="Low complexity" evidence="13">
    <location>
        <begin position="199"/>
        <end position="214"/>
    </location>
</feature>
<keyword evidence="2" id="KW-0217">Developmental protein</keyword>
<feature type="compositionally biased region" description="Low complexity" evidence="13">
    <location>
        <begin position="63"/>
        <end position="72"/>
    </location>
</feature>
<dbReference type="PROSITE" id="PS00022">
    <property type="entry name" value="EGF_1"/>
    <property type="match status" value="9"/>
</dbReference>
<dbReference type="FunFam" id="2.10.25.10:FF:000053">
    <property type="entry name" value="Slit guidance ligand 2"/>
    <property type="match status" value="1"/>
</dbReference>
<dbReference type="Pfam" id="PF01462">
    <property type="entry name" value="LRRNT"/>
    <property type="match status" value="2"/>
</dbReference>
<dbReference type="FunFam" id="3.80.10.10:FF:000039">
    <property type="entry name" value="slit homolog 2 protein isoform X2"/>
    <property type="match status" value="1"/>
</dbReference>
<comment type="caution">
    <text evidence="12">Lacks conserved residue(s) required for the propagation of feature annotation.</text>
</comment>
<dbReference type="FunFam" id="3.80.10.10:FF:000002">
    <property type="entry name" value="Slit guidance ligand 2"/>
    <property type="match status" value="2"/>
</dbReference>
<feature type="region of interest" description="Disordered" evidence="13">
    <location>
        <begin position="198"/>
        <end position="261"/>
    </location>
</feature>
<feature type="disulfide bond" evidence="12">
    <location>
        <begin position="1678"/>
        <end position="1688"/>
    </location>
</feature>
<dbReference type="EMBL" id="JAOTOJ010000007">
    <property type="protein sequence ID" value="KAK9399263.1"/>
    <property type="molecule type" value="Genomic_DNA"/>
</dbReference>
<dbReference type="SMART" id="SM00282">
    <property type="entry name" value="LamG"/>
    <property type="match status" value="1"/>
</dbReference>
<name>A0AAW1BBH2_CROAD</name>
<dbReference type="InterPro" id="IPR000483">
    <property type="entry name" value="Cys-rich_flank_reg_C"/>
</dbReference>
<keyword evidence="18" id="KW-1185">Reference proteome</keyword>
<feature type="domain" description="EGF-like" evidence="16">
    <location>
        <begin position="1338"/>
        <end position="1374"/>
    </location>
</feature>
<keyword evidence="8 12" id="KW-1015">Disulfide bond</keyword>
<dbReference type="PROSITE" id="PS01225">
    <property type="entry name" value="CTCK_2"/>
    <property type="match status" value="1"/>
</dbReference>
<dbReference type="PANTHER" id="PTHR45836:SF2">
    <property type="entry name" value="SLIT HOMOLOG 2 PROTEIN"/>
    <property type="match status" value="1"/>
</dbReference>
<feature type="domain" description="EGF-like" evidence="16">
    <location>
        <begin position="1260"/>
        <end position="1296"/>
    </location>
</feature>
<evidence type="ECO:0000256" key="11">
    <source>
        <dbReference type="ARBA" id="ARBA00074787"/>
    </source>
</evidence>
<dbReference type="FunFam" id="2.10.25.10:FF:000099">
    <property type="entry name" value="Slit guidance ligand 2"/>
    <property type="match status" value="1"/>
</dbReference>
<dbReference type="SMART" id="SM00082">
    <property type="entry name" value="LRRCT"/>
    <property type="match status" value="4"/>
</dbReference>
<evidence type="ECO:0000259" key="14">
    <source>
        <dbReference type="PROSITE" id="PS01225"/>
    </source>
</evidence>
<feature type="disulfide bond" evidence="12">
    <location>
        <begin position="1700"/>
        <end position="1709"/>
    </location>
</feature>
<dbReference type="FunFam" id="2.10.25.10:FF:000045">
    <property type="entry name" value="Slit guidance ligand 2"/>
    <property type="match status" value="1"/>
</dbReference>
<feature type="disulfide bond" evidence="12">
    <location>
        <begin position="1286"/>
        <end position="1295"/>
    </location>
</feature>
<dbReference type="SUPFAM" id="SSF49899">
    <property type="entry name" value="Concanavalin A-like lectins/glucanases"/>
    <property type="match status" value="1"/>
</dbReference>
<dbReference type="FunFam" id="2.10.25.10:FF:000062">
    <property type="entry name" value="Slit guidance ligand 2"/>
    <property type="match status" value="1"/>
</dbReference>
<keyword evidence="5" id="KW-0433">Leucine-rich repeat</keyword>
<evidence type="ECO:0000256" key="3">
    <source>
        <dbReference type="ARBA" id="ARBA00022525"/>
    </source>
</evidence>
<feature type="disulfide bond" evidence="12">
    <location>
        <begin position="1620"/>
        <end position="1629"/>
    </location>
</feature>
<dbReference type="Pfam" id="PF00054">
    <property type="entry name" value="Laminin_G_1"/>
    <property type="match status" value="1"/>
</dbReference>
<dbReference type="InterPro" id="IPR000742">
    <property type="entry name" value="EGF"/>
</dbReference>
<feature type="compositionally biased region" description="Gly residues" evidence="13">
    <location>
        <begin position="246"/>
        <end position="255"/>
    </location>
</feature>
<feature type="compositionally biased region" description="Basic residues" evidence="13">
    <location>
        <begin position="32"/>
        <end position="52"/>
    </location>
</feature>
<feature type="domain" description="CTCK" evidence="14">
    <location>
        <begin position="1715"/>
        <end position="1783"/>
    </location>
</feature>
<dbReference type="SMART" id="SM00369">
    <property type="entry name" value="LRR_TYP"/>
    <property type="match status" value="17"/>
</dbReference>
<keyword evidence="9" id="KW-0325">Glycoprotein</keyword>
<dbReference type="InterPro" id="IPR006207">
    <property type="entry name" value="Cys_knot_C"/>
</dbReference>
<dbReference type="Pfam" id="PF13855">
    <property type="entry name" value="LRR_8"/>
    <property type="match status" value="7"/>
</dbReference>
<dbReference type="PROSITE" id="PS50026">
    <property type="entry name" value="EGF_3"/>
    <property type="match status" value="9"/>
</dbReference>
<feature type="disulfide bond" evidence="12">
    <location>
        <begin position="1659"/>
        <end position="1668"/>
    </location>
</feature>
<sequence length="1861" mass="203547">MRGGSGGGASRATLGEEPRRGSPRPLPGTRPRIPRRRGRRRRRRRGPRRRPGAARPSGHHEVAAAAAAAAPAGRGGGAVLPAALLLLRPQRGLPRAGAAERPPEPAPPRRAAVSGPGAGRRAGGPGRPHREAPGGAWGGGSLPLGCGAAFAPQAGFSPPPLPPSLAPAWPEAQPSRGRRARFSLPAGEARRCLPCSKEASSAAPPASGFGAPSPCRNPVGSPGSSEPRAPRLGCPSSLPPLPLGQQGLGLLGGGQPRRAGAEPWLLPPPSFFLPFRLVEKTPFSPPKPHNSREIAGRKLRRETRSGAFPLGSVLCHPSVWKGRNPSWGGWDLNGNNITRITRTDFAGLRHLRVLQLMENKITTIERGAFQDLKELERLRLNRNNLQLLSELLFLGTPKLYRLDLSENQIHAIPRKAFRGAVDIKNLQLDFNQISCIEDGAFRALRDLEVLTLNNNNITRLSVASFNHMPKLRTFRLHSNSLQCDCHLAWLSDWLRQRPRVGLYTQCTAPLHLRGHNIAEVQKREFICSGHQSFMAPSCSVLHCPAACTCSNNIVDCRGKGLAEIPTNLPETITEIRLEQNSIKAIPAGAFSPYKKLRRIDLSNNQISEVAPDAFQGLRSLNSLVLYGNKITEFPKSLFEGLFALQLLLLNANKINCLRVDAFQDLHNLNLLSLYDNKLQTIAKGTFAPLRAIQTLHLAQNPFICDCHLKWLADYLHVNPIETSGARCASPRRLANKRIGQIKSKKFRCSGTEDYRSKLSGNCFADLACPEKCRCEGTTVDCSSQKLSRIPEHLPQYTAELRLNNNEFTVLEATGIFKKLPQLRKINLSNNKITDIEEGVFEGAAGVNELLLTSNRLENVRHKMLKGLESLKTLMLRSNRISCVSNDSFTGLGSVRLLSLYDNQITTVAPGAFDTLHSLSTLNLLANPFNCNCHLAWLGEWLRKKRIVTGNPRCQKPYFLKEIPIQDVAIQDFTCEDGNDESSCSPVSRCPAECACLDTVVRCSNKGLKTLPKAIPKEVTELYLDGNQFTLVPKELSNYKHLTLIDLSNNRISTLSNQSFSNMTQLLTLILSYNRLRCIPTRTFDGLRSLRLLSLHGNDISVVPGGAFNDLSALSHLAIGANPLHCDCHMQWLSDWVKSEYKEPGIARCVGPGEMADKLLLTTPSKKFTCPGPVDVSILAKCSPCLSNPCKNEGTCNNDPVDFYSCSCPYGFKGRDCEVLIHACISNPCKEGGTCHLKEDEKDGFWCACADGFEGANCEMNIDDCEDNDCENNATCVDGINNYTCLCPPEYTGELCEEKLDFCAQDLNPCQHQSKCILTPKGYQCSCTPGYVGEHCDVDYDDCLDNKCKNGAQCTDAINGYTCTCPEGYSGLFCEFSPPMVLPRTSPCDHYECQNGAQCIMKASEPSCHCLSGYQGDRCEKLVSINFVNKETYLQIPSTKLLSHTNITLQISTDEDSGILLYKGGNDHIAMELYRGRVRVSYDAGSYPVSAIYSVETINDGKFHMVELLVMDQILSLSIDGGNPKTITNLSKQSTLNFDSPLYVGGLPVKKNVAALPQPPGQNATSFHGCLRNLFINSELQDFRNVPLQVGILPGCEPCLKKVCAHGTCQATSQSGFTCQCDEGWAGSLCDQQSGSPCLGNKCVHGACLPISAFSYSCKCLQGYGGALCDEDGEVFNPCQPLRCKHGQCRLSGLGKPYCECRSGYTGESCNKEISCREERIRDYFQKQQGYAACQTTEKILRLECKGGCENGQCCRPLRSKKRKYLFECTDGSSFVDEVEKVRAPAFQARAHSGDVWPLRRPVVPMATAGPPRPTSICAPRPTGFPPRFPRRSEAGGPSPLRSPDAVVQAPAGCSAMRPPSP</sequence>
<evidence type="ECO:0000313" key="17">
    <source>
        <dbReference type="EMBL" id="KAK9399263.1"/>
    </source>
</evidence>
<dbReference type="GO" id="GO:0050919">
    <property type="term" value="P:negative chemotaxis"/>
    <property type="evidence" value="ECO:0007669"/>
    <property type="project" value="TreeGrafter"/>
</dbReference>
<dbReference type="SUPFAM" id="SSF57196">
    <property type="entry name" value="EGF/Laminin"/>
    <property type="match status" value="6"/>
</dbReference>
<keyword evidence="3" id="KW-0964">Secreted</keyword>
<evidence type="ECO:0000256" key="8">
    <source>
        <dbReference type="ARBA" id="ARBA00023157"/>
    </source>
</evidence>
<feature type="domain" description="EGF-like" evidence="16">
    <location>
        <begin position="1633"/>
        <end position="1669"/>
    </location>
</feature>
<dbReference type="GO" id="GO:0031290">
    <property type="term" value="P:retinal ganglion cell axon guidance"/>
    <property type="evidence" value="ECO:0007669"/>
    <property type="project" value="TreeGrafter"/>
</dbReference>
<dbReference type="SMART" id="SM00181">
    <property type="entry name" value="EGF"/>
    <property type="match status" value="9"/>
</dbReference>
<feature type="disulfide bond" evidence="12">
    <location>
        <begin position="1326"/>
        <end position="1335"/>
    </location>
</feature>
<dbReference type="PROSITE" id="PS51450">
    <property type="entry name" value="LRR"/>
    <property type="match status" value="5"/>
</dbReference>
<dbReference type="PANTHER" id="PTHR45836">
    <property type="entry name" value="SLIT HOMOLOG"/>
    <property type="match status" value="1"/>
</dbReference>
<dbReference type="FunFam" id="2.60.120.200:FF:000013">
    <property type="entry name" value="Slit guidance ligand 2"/>
    <property type="match status" value="1"/>
</dbReference>
<dbReference type="FunFam" id="3.80.10.10:FF:000004">
    <property type="entry name" value="Slit guidance ligand 2"/>
    <property type="match status" value="1"/>
</dbReference>
<dbReference type="InterPro" id="IPR001791">
    <property type="entry name" value="Laminin_G"/>
</dbReference>
<dbReference type="CDD" id="cd00054">
    <property type="entry name" value="EGF_CA"/>
    <property type="match status" value="5"/>
</dbReference>
<comment type="subcellular location">
    <subcellularLocation>
        <location evidence="1">Secreted</location>
    </subcellularLocation>
</comment>
<keyword evidence="4 12" id="KW-0245">EGF-like domain</keyword>
<feature type="domain" description="EGF-like" evidence="16">
    <location>
        <begin position="1182"/>
        <end position="1217"/>
    </location>
</feature>
<dbReference type="GO" id="GO:0005615">
    <property type="term" value="C:extracellular space"/>
    <property type="evidence" value="ECO:0007669"/>
    <property type="project" value="UniProtKB-ARBA"/>
</dbReference>
<dbReference type="GO" id="GO:0008201">
    <property type="term" value="F:heparin binding"/>
    <property type="evidence" value="ECO:0007669"/>
    <property type="project" value="TreeGrafter"/>
</dbReference>
<evidence type="ECO:0000256" key="13">
    <source>
        <dbReference type="SAM" id="MobiDB-lite"/>
    </source>
</evidence>
<dbReference type="InterPro" id="IPR051355">
    <property type="entry name" value="Notch/Slit_guidance"/>
</dbReference>
<evidence type="ECO:0000256" key="2">
    <source>
        <dbReference type="ARBA" id="ARBA00022473"/>
    </source>
</evidence>
<feature type="domain" description="Laminin G" evidence="15">
    <location>
        <begin position="1422"/>
        <end position="1595"/>
    </location>
</feature>
<accession>A0AAW1BBH2</accession>
<dbReference type="InterPro" id="IPR000152">
    <property type="entry name" value="EGF-type_Asp/Asn_hydroxyl_site"/>
</dbReference>
<evidence type="ECO:0000313" key="18">
    <source>
        <dbReference type="Proteomes" id="UP001474421"/>
    </source>
</evidence>
<feature type="domain" description="EGF-like" evidence="16">
    <location>
        <begin position="1599"/>
        <end position="1630"/>
    </location>
</feature>
<gene>
    <name evidence="17" type="ORF">NXF25_014232</name>
</gene>
<evidence type="ECO:0000256" key="12">
    <source>
        <dbReference type="PROSITE-ProRule" id="PRU00076"/>
    </source>
</evidence>
<feature type="compositionally biased region" description="Low complexity" evidence="13">
    <location>
        <begin position="143"/>
        <end position="156"/>
    </location>
</feature>
<feature type="domain" description="EGF-like" evidence="16">
    <location>
        <begin position="1674"/>
        <end position="1710"/>
    </location>
</feature>
<dbReference type="GO" id="GO:0030308">
    <property type="term" value="P:negative regulation of cell growth"/>
    <property type="evidence" value="ECO:0007669"/>
    <property type="project" value="TreeGrafter"/>
</dbReference>
<dbReference type="SUPFAM" id="SSF52058">
    <property type="entry name" value="L domain-like"/>
    <property type="match status" value="2"/>
</dbReference>
<proteinExistence type="predicted"/>
<protein>
    <recommendedName>
        <fullName evidence="11">Slit homolog 1 protein</fullName>
    </recommendedName>
</protein>
<evidence type="ECO:0000259" key="16">
    <source>
        <dbReference type="PROSITE" id="PS50026"/>
    </source>
</evidence>
<dbReference type="InterPro" id="IPR032675">
    <property type="entry name" value="LRR_dom_sf"/>
</dbReference>
<dbReference type="PROSITE" id="PS01186">
    <property type="entry name" value="EGF_2"/>
    <property type="match status" value="8"/>
</dbReference>
<dbReference type="FunFam" id="2.10.25.10:FF:000054">
    <property type="entry name" value="Slit guidance ligand 2"/>
    <property type="match status" value="1"/>
</dbReference>
<dbReference type="Gene3D" id="3.80.10.10">
    <property type="entry name" value="Ribonuclease Inhibitor"/>
    <property type="match status" value="5"/>
</dbReference>
<evidence type="ECO:0000256" key="1">
    <source>
        <dbReference type="ARBA" id="ARBA00004613"/>
    </source>
</evidence>
<dbReference type="SMART" id="SM00365">
    <property type="entry name" value="LRR_SD22"/>
    <property type="match status" value="4"/>
</dbReference>
<feature type="domain" description="EGF-like" evidence="16">
    <location>
        <begin position="1383"/>
        <end position="1419"/>
    </location>
</feature>
<feature type="compositionally biased region" description="Gly residues" evidence="13">
    <location>
        <begin position="116"/>
        <end position="126"/>
    </location>
</feature>
<feature type="disulfide bond" evidence="12">
    <location>
        <begin position="1364"/>
        <end position="1373"/>
    </location>
</feature>
<evidence type="ECO:0000256" key="4">
    <source>
        <dbReference type="ARBA" id="ARBA00022536"/>
    </source>
</evidence>
<dbReference type="FunFam" id="2.10.25.10:FF:000063">
    <property type="entry name" value="Slit guidance ligand 2"/>
    <property type="match status" value="1"/>
</dbReference>
<dbReference type="InterPro" id="IPR000372">
    <property type="entry name" value="LRRNT"/>
</dbReference>
<reference evidence="17 18" key="1">
    <citation type="journal article" date="2024" name="Proc. Natl. Acad. Sci. U.S.A.">
        <title>The genetic regulatory architecture and epigenomic basis for age-related changes in rattlesnake venom.</title>
        <authorList>
            <person name="Hogan M.P."/>
            <person name="Holding M.L."/>
            <person name="Nystrom G.S."/>
            <person name="Colston T.J."/>
            <person name="Bartlett D.A."/>
            <person name="Mason A.J."/>
            <person name="Ellsworth S.A."/>
            <person name="Rautsaw R.M."/>
            <person name="Lawrence K.C."/>
            <person name="Strickland J.L."/>
            <person name="He B."/>
            <person name="Fraser P."/>
            <person name="Margres M.J."/>
            <person name="Gilbert D.M."/>
            <person name="Gibbs H.L."/>
            <person name="Parkinson C.L."/>
            <person name="Rokyta D.R."/>
        </authorList>
    </citation>
    <scope>NUCLEOTIDE SEQUENCE [LARGE SCALE GENOMIC DNA]</scope>
    <source>
        <strain evidence="17">DRR0105</strain>
    </source>
</reference>
<dbReference type="Gene3D" id="2.60.120.200">
    <property type="match status" value="1"/>
</dbReference>
<dbReference type="PROSITE" id="PS50025">
    <property type="entry name" value="LAM_G_DOMAIN"/>
    <property type="match status" value="1"/>
</dbReference>
<evidence type="ECO:0000256" key="10">
    <source>
        <dbReference type="ARBA" id="ARBA00059139"/>
    </source>
</evidence>
<dbReference type="GO" id="GO:0048495">
    <property type="term" value="F:Roundabout binding"/>
    <property type="evidence" value="ECO:0007669"/>
    <property type="project" value="TreeGrafter"/>
</dbReference>
<evidence type="ECO:0000259" key="15">
    <source>
        <dbReference type="PROSITE" id="PS50025"/>
    </source>
</evidence>
<feature type="disulfide bond" evidence="12">
    <location>
        <begin position="1248"/>
        <end position="1257"/>
    </location>
</feature>
<dbReference type="PROSITE" id="PS00010">
    <property type="entry name" value="ASX_HYDROXYL"/>
    <property type="match status" value="2"/>
</dbReference>
<dbReference type="Pfam" id="PF00560">
    <property type="entry name" value="LRR_1"/>
    <property type="match status" value="1"/>
</dbReference>
<evidence type="ECO:0000256" key="9">
    <source>
        <dbReference type="ARBA" id="ARBA00023180"/>
    </source>
</evidence>
<dbReference type="InterPro" id="IPR013032">
    <property type="entry name" value="EGF-like_CS"/>
</dbReference>
<evidence type="ECO:0000256" key="6">
    <source>
        <dbReference type="ARBA" id="ARBA00022729"/>
    </source>
</evidence>
<evidence type="ECO:0000256" key="5">
    <source>
        <dbReference type="ARBA" id="ARBA00022614"/>
    </source>
</evidence>
<dbReference type="Pfam" id="PF01463">
    <property type="entry name" value="LRRCT"/>
    <property type="match status" value="4"/>
</dbReference>
<dbReference type="Pfam" id="PF12661">
    <property type="entry name" value="hEGF"/>
    <property type="match status" value="1"/>
</dbReference>
<feature type="region of interest" description="Disordered" evidence="13">
    <location>
        <begin position="93"/>
        <end position="183"/>
    </location>
</feature>
<feature type="region of interest" description="Disordered" evidence="13">
    <location>
        <begin position="1"/>
        <end position="76"/>
    </location>
</feature>